<keyword evidence="1" id="KW-0812">Transmembrane</keyword>
<gene>
    <name evidence="2" type="ORF">LWI29_038283</name>
</gene>
<accession>A0AA39VHA1</accession>
<sequence>MPNFKSKTSDFKRPNLNSPPEFFLKAYFFLQVVLFFHAFSHFLTSLISNFSHLSHFNDERLLHRELHDHHNPREYCDHNNHRDFVLEEPKNKAAYSSWSEKTFLKRSINVGELH</sequence>
<evidence type="ECO:0000256" key="1">
    <source>
        <dbReference type="SAM" id="Phobius"/>
    </source>
</evidence>
<reference evidence="2" key="1">
    <citation type="journal article" date="2022" name="Plant J.">
        <title>Strategies of tolerance reflected in two North American maple genomes.</title>
        <authorList>
            <person name="McEvoy S.L."/>
            <person name="Sezen U.U."/>
            <person name="Trouern-Trend A."/>
            <person name="McMahon S.M."/>
            <person name="Schaberg P.G."/>
            <person name="Yang J."/>
            <person name="Wegrzyn J.L."/>
            <person name="Swenson N.G."/>
        </authorList>
    </citation>
    <scope>NUCLEOTIDE SEQUENCE</scope>
    <source>
        <strain evidence="2">NS2018</strain>
    </source>
</reference>
<keyword evidence="1" id="KW-0472">Membrane</keyword>
<evidence type="ECO:0000313" key="2">
    <source>
        <dbReference type="EMBL" id="KAK0580225.1"/>
    </source>
</evidence>
<keyword evidence="1" id="KW-1133">Transmembrane helix</keyword>
<evidence type="ECO:0008006" key="4">
    <source>
        <dbReference type="Google" id="ProtNLM"/>
    </source>
</evidence>
<reference evidence="2" key="2">
    <citation type="submission" date="2023-06" db="EMBL/GenBank/DDBJ databases">
        <authorList>
            <person name="Swenson N.G."/>
            <person name="Wegrzyn J.L."/>
            <person name="Mcevoy S.L."/>
        </authorList>
    </citation>
    <scope>NUCLEOTIDE SEQUENCE</scope>
    <source>
        <strain evidence="2">NS2018</strain>
        <tissue evidence="2">Leaf</tissue>
    </source>
</reference>
<keyword evidence="3" id="KW-1185">Reference proteome</keyword>
<name>A0AA39VHA1_ACESA</name>
<evidence type="ECO:0000313" key="3">
    <source>
        <dbReference type="Proteomes" id="UP001168877"/>
    </source>
</evidence>
<dbReference type="AlphaFoldDB" id="A0AA39VHA1"/>
<dbReference type="Proteomes" id="UP001168877">
    <property type="component" value="Unassembled WGS sequence"/>
</dbReference>
<protein>
    <recommendedName>
        <fullName evidence="4">Transmembrane protein</fullName>
    </recommendedName>
</protein>
<organism evidence="2 3">
    <name type="scientific">Acer saccharum</name>
    <name type="common">Sugar maple</name>
    <dbReference type="NCBI Taxonomy" id="4024"/>
    <lineage>
        <taxon>Eukaryota</taxon>
        <taxon>Viridiplantae</taxon>
        <taxon>Streptophyta</taxon>
        <taxon>Embryophyta</taxon>
        <taxon>Tracheophyta</taxon>
        <taxon>Spermatophyta</taxon>
        <taxon>Magnoliopsida</taxon>
        <taxon>eudicotyledons</taxon>
        <taxon>Gunneridae</taxon>
        <taxon>Pentapetalae</taxon>
        <taxon>rosids</taxon>
        <taxon>malvids</taxon>
        <taxon>Sapindales</taxon>
        <taxon>Sapindaceae</taxon>
        <taxon>Hippocastanoideae</taxon>
        <taxon>Acereae</taxon>
        <taxon>Acer</taxon>
    </lineage>
</organism>
<comment type="caution">
    <text evidence="2">The sequence shown here is derived from an EMBL/GenBank/DDBJ whole genome shotgun (WGS) entry which is preliminary data.</text>
</comment>
<dbReference type="EMBL" id="JAUESC010000385">
    <property type="protein sequence ID" value="KAK0580225.1"/>
    <property type="molecule type" value="Genomic_DNA"/>
</dbReference>
<proteinExistence type="predicted"/>
<feature type="transmembrane region" description="Helical" evidence="1">
    <location>
        <begin position="26"/>
        <end position="47"/>
    </location>
</feature>